<keyword evidence="4 8" id="KW-0547">Nucleotide-binding</keyword>
<evidence type="ECO:0000256" key="3">
    <source>
        <dbReference type="ARBA" id="ARBA00012737"/>
    </source>
</evidence>
<gene>
    <name evidence="10" type="primary">asnB_1</name>
    <name evidence="10" type="ORF">UC8_06150</name>
</gene>
<comment type="catalytic activity">
    <reaction evidence="7">
        <text>L-aspartate + L-glutamine + ATP + H2O = L-asparagine + L-glutamate + AMP + diphosphate + H(+)</text>
        <dbReference type="Rhea" id="RHEA:12228"/>
        <dbReference type="ChEBI" id="CHEBI:15377"/>
        <dbReference type="ChEBI" id="CHEBI:15378"/>
        <dbReference type="ChEBI" id="CHEBI:29985"/>
        <dbReference type="ChEBI" id="CHEBI:29991"/>
        <dbReference type="ChEBI" id="CHEBI:30616"/>
        <dbReference type="ChEBI" id="CHEBI:33019"/>
        <dbReference type="ChEBI" id="CHEBI:58048"/>
        <dbReference type="ChEBI" id="CHEBI:58359"/>
        <dbReference type="ChEBI" id="CHEBI:456215"/>
        <dbReference type="EC" id="6.3.5.4"/>
    </reaction>
</comment>
<evidence type="ECO:0000256" key="2">
    <source>
        <dbReference type="ARBA" id="ARBA00005752"/>
    </source>
</evidence>
<comment type="pathway">
    <text evidence="1">Amino-acid biosynthesis; L-asparagine biosynthesis; L-asparagine from L-aspartate (L-Gln route): step 1/1.</text>
</comment>
<feature type="binding site" evidence="8">
    <location>
        <position position="136"/>
    </location>
    <ligand>
        <name>L-glutamine</name>
        <dbReference type="ChEBI" id="CHEBI:58359"/>
    </ligand>
</feature>
<dbReference type="InterPro" id="IPR033738">
    <property type="entry name" value="AsnB_N"/>
</dbReference>
<protein>
    <recommendedName>
        <fullName evidence="3">asparagine synthase (glutamine-hydrolyzing)</fullName>
        <ecNumber evidence="3">6.3.5.4</ecNumber>
    </recommendedName>
</protein>
<dbReference type="NCBIfam" id="TIGR01536">
    <property type="entry name" value="asn_synth_AEB"/>
    <property type="match status" value="1"/>
</dbReference>
<dbReference type="PIRSF" id="PIRSF001589">
    <property type="entry name" value="Asn_synthetase_glu-h"/>
    <property type="match status" value="1"/>
</dbReference>
<evidence type="ECO:0000256" key="1">
    <source>
        <dbReference type="ARBA" id="ARBA00005187"/>
    </source>
</evidence>
<dbReference type="Proteomes" id="UP000325286">
    <property type="component" value="Chromosome"/>
</dbReference>
<evidence type="ECO:0000256" key="7">
    <source>
        <dbReference type="ARBA" id="ARBA00048741"/>
    </source>
</evidence>
<dbReference type="KEGG" id="rul:UC8_06150"/>
<dbReference type="Gene3D" id="3.40.50.620">
    <property type="entry name" value="HUPs"/>
    <property type="match status" value="1"/>
</dbReference>
<dbReference type="InterPro" id="IPR051786">
    <property type="entry name" value="ASN_synthetase/amidase"/>
</dbReference>
<dbReference type="InterPro" id="IPR017932">
    <property type="entry name" value="GATase_2_dom"/>
</dbReference>
<dbReference type="GO" id="GO:0005829">
    <property type="term" value="C:cytosol"/>
    <property type="evidence" value="ECO:0007669"/>
    <property type="project" value="TreeGrafter"/>
</dbReference>
<reference evidence="10 11" key="1">
    <citation type="submission" date="2019-08" db="EMBL/GenBank/DDBJ databases">
        <title>Deep-cultivation of Planctomycetes and their phenomic and genomic characterization uncovers novel biology.</title>
        <authorList>
            <person name="Wiegand S."/>
            <person name="Jogler M."/>
            <person name="Boedeker C."/>
            <person name="Pinto D."/>
            <person name="Vollmers J."/>
            <person name="Rivas-Marin E."/>
            <person name="Kohn T."/>
            <person name="Peeters S.H."/>
            <person name="Heuer A."/>
            <person name="Rast P."/>
            <person name="Oberbeckmann S."/>
            <person name="Bunk B."/>
            <person name="Jeske O."/>
            <person name="Meyerdierks A."/>
            <person name="Storesund J.E."/>
            <person name="Kallscheuer N."/>
            <person name="Luecker S."/>
            <person name="Lage O.M."/>
            <person name="Pohl T."/>
            <person name="Merkel B.J."/>
            <person name="Hornburger P."/>
            <person name="Mueller R.-W."/>
            <person name="Bruemmer F."/>
            <person name="Labrenz M."/>
            <person name="Spormann A.M."/>
            <person name="Op den Camp H."/>
            <person name="Overmann J."/>
            <person name="Amann R."/>
            <person name="Jetten M.S.M."/>
            <person name="Mascher T."/>
            <person name="Medema M.H."/>
            <person name="Devos D.P."/>
            <person name="Kaster A.-K."/>
            <person name="Ovreas L."/>
            <person name="Rohde M."/>
            <person name="Galperin M.Y."/>
            <person name="Jogler C."/>
        </authorList>
    </citation>
    <scope>NUCLEOTIDE SEQUENCE [LARGE SCALE GENOMIC DNA]</scope>
    <source>
        <strain evidence="10 11">UC8</strain>
    </source>
</reference>
<dbReference type="SUPFAM" id="SSF52402">
    <property type="entry name" value="Adenine nucleotide alpha hydrolases-like"/>
    <property type="match status" value="1"/>
</dbReference>
<dbReference type="PROSITE" id="PS51278">
    <property type="entry name" value="GATASE_TYPE_2"/>
    <property type="match status" value="1"/>
</dbReference>
<proteinExistence type="inferred from homology"/>
<keyword evidence="11" id="KW-1185">Reference proteome</keyword>
<keyword evidence="5 8" id="KW-0067">ATP-binding</keyword>
<organism evidence="10 11">
    <name type="scientific">Roseimaritima ulvae</name>
    <dbReference type="NCBI Taxonomy" id="980254"/>
    <lineage>
        <taxon>Bacteria</taxon>
        <taxon>Pseudomonadati</taxon>
        <taxon>Planctomycetota</taxon>
        <taxon>Planctomycetia</taxon>
        <taxon>Pirellulales</taxon>
        <taxon>Pirellulaceae</taxon>
        <taxon>Roseimaritima</taxon>
    </lineage>
</organism>
<dbReference type="InterPro" id="IPR029055">
    <property type="entry name" value="Ntn_hydrolases_N"/>
</dbReference>
<dbReference type="PANTHER" id="PTHR43284:SF1">
    <property type="entry name" value="ASPARAGINE SYNTHETASE"/>
    <property type="match status" value="1"/>
</dbReference>
<evidence type="ECO:0000259" key="9">
    <source>
        <dbReference type="PROSITE" id="PS51278"/>
    </source>
</evidence>
<keyword evidence="10" id="KW-0436">Ligase</keyword>
<keyword evidence="6" id="KW-0315">Glutamine amidotransferase</keyword>
<dbReference type="CDD" id="cd01991">
    <property type="entry name" value="Asn_synthase_B_C"/>
    <property type="match status" value="1"/>
</dbReference>
<dbReference type="EC" id="6.3.5.4" evidence="3"/>
<sequence>MCGVFACVQRGASIQVADLVAATTLIRHRGPDDEGYVLIDEAGRAKPLRGDETPPMSCTSGLRYAPDTRWDSYRVGFHVGLGHRRLSILDLSVAGHQPMCDREQKVWITYNGEIYNYKELRTQLESYGVRFQTGTDTEVVIAAYKHWGEACLDHFNGMWAFVIVDVDRQRLFAAGDRFAIKPLYLWSSPSGNVFFASELKQFTRLPEWNPELHAPACYEYLAKGKFNHINQTLIRSVRRLRGGEKCSMPLAPSATGDVVISEWYELPRHAGSGAMNDGEAIEEFEELFADSIRLRLRADVKVGSCLSGGLDSSSIVCIANGMLRNQDSAHQQETISSCYEDSRFDERDYIHQVVDLLGVKAHYVFPTVDALLERTASMAWQLDGPFFSGSVFSQWNVFSEARQRGLKVMLDGQGADEQLGGYHKYYQPLFTELLRNLQWVEYAQQLGGWCRRHGSPRDGLLMTKRLLSSHRLFRKLSFRAGSVPSLHQGSIFRRCESNGDDLASPSVPRTVDELLRNEIQRTSLPRLLHYEDRNSMAHSIEARVPFLDYRLVEFLVNQPIRRKIRRGETKFLLRESMKGRLPEGVRTRQDKMGFVSPEEVWMRGPKKNAFRDLLSTACSQCEAFVDGPRLLTHFDEYLQGNKKYSKSYWRVISFGNWMQEFGVTG</sequence>
<dbReference type="Gene3D" id="3.60.20.10">
    <property type="entry name" value="Glutamine Phosphoribosylpyrophosphate, subunit 1, domain 1"/>
    <property type="match status" value="1"/>
</dbReference>
<evidence type="ECO:0000313" key="10">
    <source>
        <dbReference type="EMBL" id="QEG38657.1"/>
    </source>
</evidence>
<dbReference type="EMBL" id="CP042914">
    <property type="protein sequence ID" value="QEG38657.1"/>
    <property type="molecule type" value="Genomic_DNA"/>
</dbReference>
<dbReference type="RefSeq" id="WP_068142741.1">
    <property type="nucleotide sequence ID" value="NZ_CP042914.1"/>
</dbReference>
<feature type="domain" description="Glutamine amidotransferase type-2" evidence="9">
    <location>
        <begin position="2"/>
        <end position="232"/>
    </location>
</feature>
<dbReference type="GO" id="GO:0004066">
    <property type="term" value="F:asparagine synthase (glutamine-hydrolyzing) activity"/>
    <property type="evidence" value="ECO:0007669"/>
    <property type="project" value="UniProtKB-EC"/>
</dbReference>
<evidence type="ECO:0000256" key="6">
    <source>
        <dbReference type="ARBA" id="ARBA00022962"/>
    </source>
</evidence>
<dbReference type="SUPFAM" id="SSF56235">
    <property type="entry name" value="N-terminal nucleophile aminohydrolases (Ntn hydrolases)"/>
    <property type="match status" value="1"/>
</dbReference>
<dbReference type="GO" id="GO:0005524">
    <property type="term" value="F:ATP binding"/>
    <property type="evidence" value="ECO:0007669"/>
    <property type="project" value="UniProtKB-KW"/>
</dbReference>
<evidence type="ECO:0000313" key="11">
    <source>
        <dbReference type="Proteomes" id="UP000325286"/>
    </source>
</evidence>
<comment type="similarity">
    <text evidence="2">Belongs to the asparagine synthetase family.</text>
</comment>
<dbReference type="InterPro" id="IPR006426">
    <property type="entry name" value="Asn_synth_AEB"/>
</dbReference>
<evidence type="ECO:0000256" key="5">
    <source>
        <dbReference type="ARBA" id="ARBA00022840"/>
    </source>
</evidence>
<dbReference type="InterPro" id="IPR001962">
    <property type="entry name" value="Asn_synthase"/>
</dbReference>
<dbReference type="CDD" id="cd00712">
    <property type="entry name" value="AsnB"/>
    <property type="match status" value="1"/>
</dbReference>
<dbReference type="PANTHER" id="PTHR43284">
    <property type="entry name" value="ASPARAGINE SYNTHETASE (GLUTAMINE-HYDROLYZING)"/>
    <property type="match status" value="1"/>
</dbReference>
<dbReference type="GO" id="GO:0006529">
    <property type="term" value="P:asparagine biosynthetic process"/>
    <property type="evidence" value="ECO:0007669"/>
    <property type="project" value="InterPro"/>
</dbReference>
<accession>A0A5B9QHR0</accession>
<dbReference type="AlphaFoldDB" id="A0A5B9QHR0"/>
<name>A0A5B9QHR0_9BACT</name>
<dbReference type="Pfam" id="PF00733">
    <property type="entry name" value="Asn_synthase"/>
    <property type="match status" value="1"/>
</dbReference>
<evidence type="ECO:0000256" key="4">
    <source>
        <dbReference type="ARBA" id="ARBA00022741"/>
    </source>
</evidence>
<dbReference type="InterPro" id="IPR014729">
    <property type="entry name" value="Rossmann-like_a/b/a_fold"/>
</dbReference>
<evidence type="ECO:0000256" key="8">
    <source>
        <dbReference type="PIRSR" id="PIRSR001589-2"/>
    </source>
</evidence>
<dbReference type="OrthoDB" id="9763290at2"/>
<dbReference type="Pfam" id="PF13537">
    <property type="entry name" value="GATase_7"/>
    <property type="match status" value="1"/>
</dbReference>